<evidence type="ECO:0000313" key="2">
    <source>
        <dbReference type="Proteomes" id="UP000269208"/>
    </source>
</evidence>
<accession>A0A3S5DMF4</accession>
<sequence length="149" mass="16411">MLHRPVIISMVKLCCWAVYWGIVVRRWGGEIAIQSLQQFQPSCCLVMVDHISEDGTLNVKNESAAALLSECLRLSGQSIAVVAQRPIHDVARYPVGKLNTLSAIITPQIVAAEYHSRFLADGLTNSYTNNECLTWINPTPASGKMKDNA</sequence>
<gene>
    <name evidence="1" type="ORF">NCTC6754_02943</name>
</gene>
<dbReference type="AlphaFoldDB" id="A0A3S5DMF4"/>
<protein>
    <submittedName>
        <fullName evidence="1">DeoR family transcriptional regulator</fullName>
    </submittedName>
</protein>
<name>A0A3S5DMF4_SALET</name>
<reference evidence="1 2" key="1">
    <citation type="submission" date="2018-12" db="EMBL/GenBank/DDBJ databases">
        <authorList>
            <consortium name="Pathogen Informatics"/>
        </authorList>
    </citation>
    <scope>NUCLEOTIDE SEQUENCE [LARGE SCALE GENOMIC DNA]</scope>
    <source>
        <strain evidence="1 2">NCTC6754</strain>
    </source>
</reference>
<dbReference type="EMBL" id="LR134190">
    <property type="protein sequence ID" value="VEB53778.1"/>
    <property type="molecule type" value="Genomic_DNA"/>
</dbReference>
<proteinExistence type="predicted"/>
<dbReference type="Proteomes" id="UP000269208">
    <property type="component" value="Chromosome"/>
</dbReference>
<evidence type="ECO:0000313" key="1">
    <source>
        <dbReference type="EMBL" id="VEB53778.1"/>
    </source>
</evidence>
<organism evidence="1 2">
    <name type="scientific">Salmonella enterica I</name>
    <dbReference type="NCBI Taxonomy" id="59201"/>
    <lineage>
        <taxon>Bacteria</taxon>
        <taxon>Pseudomonadati</taxon>
        <taxon>Pseudomonadota</taxon>
        <taxon>Gammaproteobacteria</taxon>
        <taxon>Enterobacterales</taxon>
        <taxon>Enterobacteriaceae</taxon>
        <taxon>Salmonella</taxon>
    </lineage>
</organism>